<evidence type="ECO:0000313" key="2">
    <source>
        <dbReference type="EMBL" id="CDP35098.1"/>
    </source>
</evidence>
<feature type="compositionally biased region" description="Polar residues" evidence="1">
    <location>
        <begin position="189"/>
        <end position="199"/>
    </location>
</feature>
<feature type="compositionally biased region" description="Acidic residues" evidence="1">
    <location>
        <begin position="241"/>
        <end position="254"/>
    </location>
</feature>
<dbReference type="AlphaFoldDB" id="A0A060T2B4"/>
<evidence type="ECO:0000256" key="1">
    <source>
        <dbReference type="SAM" id="MobiDB-lite"/>
    </source>
</evidence>
<feature type="region of interest" description="Disordered" evidence="1">
    <location>
        <begin position="189"/>
        <end position="269"/>
    </location>
</feature>
<protein>
    <submittedName>
        <fullName evidence="2">ARAD1C27544p</fullName>
    </submittedName>
</protein>
<gene>
    <name evidence="2" type="ORF">GNLVRS02_ARAD1C27544g</name>
</gene>
<feature type="region of interest" description="Disordered" evidence="1">
    <location>
        <begin position="1"/>
        <end position="173"/>
    </location>
</feature>
<feature type="compositionally biased region" description="Polar residues" evidence="1">
    <location>
        <begin position="256"/>
        <end position="267"/>
    </location>
</feature>
<reference evidence="2" key="2">
    <citation type="submission" date="2014-06" db="EMBL/GenBank/DDBJ databases">
        <title>The complete genome of Blastobotrys (Arxula) adeninivorans LS3 - a yeast of biotechnological interest.</title>
        <authorList>
            <person name="Kunze G."/>
            <person name="Gaillardin C."/>
            <person name="Czernicka M."/>
            <person name="Durrens P."/>
            <person name="Martin T."/>
            <person name="Boer E."/>
            <person name="Gabaldon T."/>
            <person name="Cruz J."/>
            <person name="Talla E."/>
            <person name="Marck C."/>
            <person name="Goffeau A."/>
            <person name="Barbe V."/>
            <person name="Baret P."/>
            <person name="Baronian K."/>
            <person name="Beier S."/>
            <person name="Bleykasten C."/>
            <person name="Bode R."/>
            <person name="Casaregola S."/>
            <person name="Despons L."/>
            <person name="Fairhead C."/>
            <person name="Giersberg M."/>
            <person name="Gierski P."/>
            <person name="Hahnel U."/>
            <person name="Hartmann A."/>
            <person name="Jankowska D."/>
            <person name="Jubin C."/>
            <person name="Jung P."/>
            <person name="Lafontaine I."/>
            <person name="Leh-Louis V."/>
            <person name="Lemaire M."/>
            <person name="Marcet-Houben M."/>
            <person name="Mascher M."/>
            <person name="Morel G."/>
            <person name="Richard G.-F."/>
            <person name="Riechen J."/>
            <person name="Sacerdot C."/>
            <person name="Sarkar A."/>
            <person name="Savel G."/>
            <person name="Schacherer J."/>
            <person name="Sherman D."/>
            <person name="Straub M.-L."/>
            <person name="Stein N."/>
            <person name="Thierry A."/>
            <person name="Trautwein-Schult A."/>
            <person name="Westhof E."/>
            <person name="Worch S."/>
            <person name="Dujon B."/>
            <person name="Souciet J.-L."/>
            <person name="Wincker P."/>
            <person name="Scholz U."/>
            <person name="Neuveglise N."/>
        </authorList>
    </citation>
    <scope>NUCLEOTIDE SEQUENCE</scope>
    <source>
        <strain evidence="2">LS3</strain>
    </source>
</reference>
<proteinExistence type="predicted"/>
<name>A0A060T2B4_BLAAD</name>
<feature type="compositionally biased region" description="Polar residues" evidence="1">
    <location>
        <begin position="29"/>
        <end position="41"/>
    </location>
</feature>
<sequence length="430" mass="46239">MSGLSLEDLSFFDSRSQTTQRSHQSTSSINDLSSIFGQNANAAPKPTQPAASTTDQDDDFGDFVEFSEPPTPQLGTDSSKPLPQLGSDASKPQLGPAESKPAPQPGLAASKPAPQLGSDVSNPAGSESQSSLSTSLAPSQASLPSPVPPPRSSPPSIQSQISEMSSASTSNIKFGRHLVDVNGGKKVTYTSPSQWNNLLAATPGPRTSEESTRSVPKKNAKPVSNWSSAPAPVQKPNDLIGIDDEWGSFDDDNDPATANPTQNSGPTTAAYPESQVILEHLHSQSLVMIEQLFESLSPLSYSLRKRTLAHPRTKAFISSYLELVHVTARISAGRHRRTSDQNQSDIEARHTERVWQTIAKRLRTIYPGTIPELTAKLTFPKSGSHGKTCPLCGLSNTEFVKGFPKPVWHSNGSGHHSCITFWEHKQLFGM</sequence>
<dbReference type="PANTHER" id="PTHR42084">
    <property type="entry name" value="YALI0E26631P"/>
    <property type="match status" value="1"/>
</dbReference>
<feature type="compositionally biased region" description="Low complexity" evidence="1">
    <location>
        <begin position="154"/>
        <end position="170"/>
    </location>
</feature>
<reference evidence="2" key="1">
    <citation type="submission" date="2014-02" db="EMBL/GenBank/DDBJ databases">
        <authorList>
            <person name="Genoscope - CEA"/>
        </authorList>
    </citation>
    <scope>NUCLEOTIDE SEQUENCE</scope>
    <source>
        <strain evidence="2">LS3</strain>
    </source>
</reference>
<dbReference type="EMBL" id="HG937693">
    <property type="protein sequence ID" value="CDP35098.1"/>
    <property type="molecule type" value="Genomic_DNA"/>
</dbReference>
<dbReference type="PANTHER" id="PTHR42084:SF1">
    <property type="entry name" value="SERINE_THREONINE-PROTEIN KINASE PPK6"/>
    <property type="match status" value="1"/>
</dbReference>
<organism evidence="2">
    <name type="scientific">Blastobotrys adeninivorans</name>
    <name type="common">Yeast</name>
    <name type="synonym">Arxula adeninivorans</name>
    <dbReference type="NCBI Taxonomy" id="409370"/>
    <lineage>
        <taxon>Eukaryota</taxon>
        <taxon>Fungi</taxon>
        <taxon>Dikarya</taxon>
        <taxon>Ascomycota</taxon>
        <taxon>Saccharomycotina</taxon>
        <taxon>Dipodascomycetes</taxon>
        <taxon>Dipodascales</taxon>
        <taxon>Trichomonascaceae</taxon>
        <taxon>Blastobotrys</taxon>
    </lineage>
</organism>
<accession>A0A060T2B4</accession>
<feature type="compositionally biased region" description="Low complexity" evidence="1">
    <location>
        <begin position="14"/>
        <end position="28"/>
    </location>
</feature>
<feature type="compositionally biased region" description="Low complexity" evidence="1">
    <location>
        <begin position="126"/>
        <end position="144"/>
    </location>
</feature>